<proteinExistence type="predicted"/>
<protein>
    <submittedName>
        <fullName evidence="1">Uncharacterized protein</fullName>
    </submittedName>
</protein>
<comment type="caution">
    <text evidence="1">The sequence shown here is derived from an EMBL/GenBank/DDBJ whole genome shotgun (WGS) entry which is preliminary data.</text>
</comment>
<feature type="non-terminal residue" evidence="1">
    <location>
        <position position="37"/>
    </location>
</feature>
<gene>
    <name evidence="1" type="ORF">S03H2_33036</name>
</gene>
<dbReference type="EMBL" id="BARU01020097">
    <property type="protein sequence ID" value="GAH60230.1"/>
    <property type="molecule type" value="Genomic_DNA"/>
</dbReference>
<accession>X1HT40</accession>
<evidence type="ECO:0000313" key="1">
    <source>
        <dbReference type="EMBL" id="GAH60230.1"/>
    </source>
</evidence>
<sequence>MPKFRVIITGPDKKNLGEIDINSRLKILQKLKILEAS</sequence>
<name>X1HT40_9ZZZZ</name>
<reference evidence="1" key="1">
    <citation type="journal article" date="2014" name="Front. Microbiol.">
        <title>High frequency of phylogenetically diverse reductive dehalogenase-homologous genes in deep subseafloor sedimentary metagenomes.</title>
        <authorList>
            <person name="Kawai M."/>
            <person name="Futagami T."/>
            <person name="Toyoda A."/>
            <person name="Takaki Y."/>
            <person name="Nishi S."/>
            <person name="Hori S."/>
            <person name="Arai W."/>
            <person name="Tsubouchi T."/>
            <person name="Morono Y."/>
            <person name="Uchiyama I."/>
            <person name="Ito T."/>
            <person name="Fujiyama A."/>
            <person name="Inagaki F."/>
            <person name="Takami H."/>
        </authorList>
    </citation>
    <scope>NUCLEOTIDE SEQUENCE</scope>
    <source>
        <strain evidence="1">Expedition CK06-06</strain>
    </source>
</reference>
<organism evidence="1">
    <name type="scientific">marine sediment metagenome</name>
    <dbReference type="NCBI Taxonomy" id="412755"/>
    <lineage>
        <taxon>unclassified sequences</taxon>
        <taxon>metagenomes</taxon>
        <taxon>ecological metagenomes</taxon>
    </lineage>
</organism>
<dbReference type="AlphaFoldDB" id="X1HT40"/>